<keyword evidence="1" id="KW-0001">2Fe-2S</keyword>
<gene>
    <name evidence="6" type="ORF">ACFQMF_00100</name>
</gene>
<evidence type="ECO:0000313" key="6">
    <source>
        <dbReference type="EMBL" id="MFC7322974.1"/>
    </source>
</evidence>
<keyword evidence="2" id="KW-0479">Metal-binding</keyword>
<dbReference type="PANTHER" id="PTHR40261:SF1">
    <property type="entry name" value="RIESKE DOMAIN-CONTAINING PROTEIN"/>
    <property type="match status" value="1"/>
</dbReference>
<dbReference type="AlphaFoldDB" id="A0ABD6AFH1"/>
<dbReference type="GO" id="GO:0046872">
    <property type="term" value="F:metal ion binding"/>
    <property type="evidence" value="ECO:0007669"/>
    <property type="project" value="UniProtKB-KW"/>
</dbReference>
<dbReference type="CDD" id="cd03467">
    <property type="entry name" value="Rieske"/>
    <property type="match status" value="1"/>
</dbReference>
<dbReference type="Gene3D" id="2.102.10.10">
    <property type="entry name" value="Rieske [2Fe-2S] iron-sulphur domain"/>
    <property type="match status" value="1"/>
</dbReference>
<evidence type="ECO:0000256" key="3">
    <source>
        <dbReference type="ARBA" id="ARBA00023004"/>
    </source>
</evidence>
<keyword evidence="4" id="KW-0411">Iron-sulfur</keyword>
<dbReference type="PROSITE" id="PS51296">
    <property type="entry name" value="RIESKE"/>
    <property type="match status" value="1"/>
</dbReference>
<reference evidence="6 7" key="1">
    <citation type="journal article" date="2019" name="Int. J. Syst. Evol. Microbiol.">
        <title>The Global Catalogue of Microorganisms (GCM) 10K type strain sequencing project: providing services to taxonomists for standard genome sequencing and annotation.</title>
        <authorList>
            <consortium name="The Broad Institute Genomics Platform"/>
            <consortium name="The Broad Institute Genome Sequencing Center for Infectious Disease"/>
            <person name="Wu L."/>
            <person name="Ma J."/>
        </authorList>
    </citation>
    <scope>NUCLEOTIDE SEQUENCE [LARGE SCALE GENOMIC DNA]</scope>
    <source>
        <strain evidence="6 7">CGMCC 1.12554</strain>
    </source>
</reference>
<keyword evidence="3" id="KW-0408">Iron</keyword>
<dbReference type="GO" id="GO:0051537">
    <property type="term" value="F:2 iron, 2 sulfur cluster binding"/>
    <property type="evidence" value="ECO:0007669"/>
    <property type="project" value="UniProtKB-KW"/>
</dbReference>
<dbReference type="EMBL" id="JBHTBL010000001">
    <property type="protein sequence ID" value="MFC7322974.1"/>
    <property type="molecule type" value="Genomic_DNA"/>
</dbReference>
<comment type="caution">
    <text evidence="6">The sequence shown here is derived from an EMBL/GenBank/DDBJ whole genome shotgun (WGS) entry which is preliminary data.</text>
</comment>
<sequence length="137" mass="14636">MPNGTRLTDVETVTERGSYRFTAADRFTNDREVVLVPCEEPPGVRAWVNTCPHESQRFDTGDGVPMRDGEVICPRHGSLFDACSGDCDNGPAAGTTLRAVEVAVGDGAVYLTDDGYSFRHEGGTDDGDPGSTSHLSL</sequence>
<evidence type="ECO:0000259" key="5">
    <source>
        <dbReference type="PROSITE" id="PS51296"/>
    </source>
</evidence>
<organism evidence="6 7">
    <name type="scientific">Halorubrum rutilum</name>
    <dbReference type="NCBI Taxonomy" id="1364933"/>
    <lineage>
        <taxon>Archaea</taxon>
        <taxon>Methanobacteriati</taxon>
        <taxon>Methanobacteriota</taxon>
        <taxon>Stenosarchaea group</taxon>
        <taxon>Halobacteria</taxon>
        <taxon>Halobacteriales</taxon>
        <taxon>Haloferacaceae</taxon>
        <taxon>Halorubrum</taxon>
    </lineage>
</organism>
<dbReference type="PANTHER" id="PTHR40261">
    <property type="match status" value="1"/>
</dbReference>
<dbReference type="Pfam" id="PF00355">
    <property type="entry name" value="Rieske"/>
    <property type="match status" value="1"/>
</dbReference>
<evidence type="ECO:0000256" key="1">
    <source>
        <dbReference type="ARBA" id="ARBA00022714"/>
    </source>
</evidence>
<name>A0ABD6AFH1_9EURY</name>
<feature type="domain" description="Rieske" evidence="5">
    <location>
        <begin position="18"/>
        <end position="111"/>
    </location>
</feature>
<protein>
    <submittedName>
        <fullName evidence="6">Rieske (2Fe-2S) protein</fullName>
    </submittedName>
</protein>
<evidence type="ECO:0000256" key="4">
    <source>
        <dbReference type="ARBA" id="ARBA00023014"/>
    </source>
</evidence>
<dbReference type="InterPro" id="IPR036922">
    <property type="entry name" value="Rieske_2Fe-2S_sf"/>
</dbReference>
<accession>A0ABD6AFH1</accession>
<evidence type="ECO:0000313" key="7">
    <source>
        <dbReference type="Proteomes" id="UP001596545"/>
    </source>
</evidence>
<dbReference type="SUPFAM" id="SSF50022">
    <property type="entry name" value="ISP domain"/>
    <property type="match status" value="1"/>
</dbReference>
<dbReference type="Proteomes" id="UP001596545">
    <property type="component" value="Unassembled WGS sequence"/>
</dbReference>
<dbReference type="InterPro" id="IPR017941">
    <property type="entry name" value="Rieske_2Fe-2S"/>
</dbReference>
<proteinExistence type="predicted"/>
<evidence type="ECO:0000256" key="2">
    <source>
        <dbReference type="ARBA" id="ARBA00022723"/>
    </source>
</evidence>
<keyword evidence="7" id="KW-1185">Reference proteome</keyword>
<dbReference type="RefSeq" id="WP_256407898.1">
    <property type="nucleotide sequence ID" value="NZ_JANHDN010000002.1"/>
</dbReference>